<comment type="caution">
    <text evidence="1">The sequence shown here is derived from an EMBL/GenBank/DDBJ whole genome shotgun (WGS) entry which is preliminary data.</text>
</comment>
<dbReference type="InterPro" id="IPR058862">
    <property type="entry name" value="YgzA"/>
</dbReference>
<keyword evidence="2" id="KW-1185">Reference proteome</keyword>
<reference evidence="1 2" key="1">
    <citation type="submission" date="2024-08" db="EMBL/GenBank/DDBJ databases">
        <title>Two novel Cytobacillus novel species.</title>
        <authorList>
            <person name="Liu G."/>
        </authorList>
    </citation>
    <scope>NUCLEOTIDE SEQUENCE [LARGE SCALE GENOMIC DNA]</scope>
    <source>
        <strain evidence="1 2">FJAT-54145</strain>
    </source>
</reference>
<protein>
    <submittedName>
        <fullName evidence="1">Uncharacterized protein</fullName>
    </submittedName>
</protein>
<gene>
    <name evidence="1" type="ORF">ACFYKX_02155</name>
</gene>
<dbReference type="Proteomes" id="UP001601059">
    <property type="component" value="Unassembled WGS sequence"/>
</dbReference>
<accession>A0ABW6K8Z2</accession>
<organism evidence="1 2">
    <name type="scientific">Cytobacillus spartinae</name>
    <dbReference type="NCBI Taxonomy" id="3299023"/>
    <lineage>
        <taxon>Bacteria</taxon>
        <taxon>Bacillati</taxon>
        <taxon>Bacillota</taxon>
        <taxon>Bacilli</taxon>
        <taxon>Bacillales</taxon>
        <taxon>Bacillaceae</taxon>
        <taxon>Cytobacillus</taxon>
    </lineage>
</organism>
<evidence type="ECO:0000313" key="2">
    <source>
        <dbReference type="Proteomes" id="UP001601059"/>
    </source>
</evidence>
<dbReference type="RefSeq" id="WP_389357604.1">
    <property type="nucleotide sequence ID" value="NZ_JBIACK010000001.1"/>
</dbReference>
<sequence>MEQEILLANELKKMINEERIPLSIAEDIHEITESLLSGEKKVPDLKGTDEFIEEAVQEAFVRIHKNNH</sequence>
<name>A0ABW6K8Z2_9BACI</name>
<dbReference type="EMBL" id="JBIACK010000001">
    <property type="protein sequence ID" value="MFE8699420.1"/>
    <property type="molecule type" value="Genomic_DNA"/>
</dbReference>
<proteinExistence type="predicted"/>
<evidence type="ECO:0000313" key="1">
    <source>
        <dbReference type="EMBL" id="MFE8699420.1"/>
    </source>
</evidence>
<dbReference type="Pfam" id="PF25847">
    <property type="entry name" value="YgzA"/>
    <property type="match status" value="1"/>
</dbReference>